<dbReference type="GO" id="GO:0043190">
    <property type="term" value="C:ATP-binding cassette (ABC) transporter complex"/>
    <property type="evidence" value="ECO:0007669"/>
    <property type="project" value="InterPro"/>
</dbReference>
<dbReference type="AlphaFoldDB" id="A0A519BHS8"/>
<dbReference type="Gene3D" id="3.40.190.10">
    <property type="entry name" value="Periplasmic binding protein-like II"/>
    <property type="match status" value="1"/>
</dbReference>
<dbReference type="GO" id="GO:1904680">
    <property type="term" value="F:peptide transmembrane transporter activity"/>
    <property type="evidence" value="ECO:0007669"/>
    <property type="project" value="TreeGrafter"/>
</dbReference>
<dbReference type="InterPro" id="IPR000914">
    <property type="entry name" value="SBP_5_dom"/>
</dbReference>
<dbReference type="Gene3D" id="3.90.76.10">
    <property type="entry name" value="Dipeptide-binding Protein, Domain 1"/>
    <property type="match status" value="1"/>
</dbReference>
<feature type="domain" description="Solute-binding protein family 5" evidence="5">
    <location>
        <begin position="105"/>
        <end position="463"/>
    </location>
</feature>
<dbReference type="Proteomes" id="UP000316562">
    <property type="component" value="Unassembled WGS sequence"/>
</dbReference>
<dbReference type="PANTHER" id="PTHR30290">
    <property type="entry name" value="PERIPLASMIC BINDING COMPONENT OF ABC TRANSPORTER"/>
    <property type="match status" value="1"/>
</dbReference>
<dbReference type="GO" id="GO:0042597">
    <property type="term" value="C:periplasmic space"/>
    <property type="evidence" value="ECO:0007669"/>
    <property type="project" value="UniProtKB-ARBA"/>
</dbReference>
<dbReference type="GO" id="GO:0015833">
    <property type="term" value="P:peptide transport"/>
    <property type="evidence" value="ECO:0007669"/>
    <property type="project" value="TreeGrafter"/>
</dbReference>
<proteinExistence type="inferred from homology"/>
<keyword evidence="3 4" id="KW-0732">Signal</keyword>
<evidence type="ECO:0000256" key="1">
    <source>
        <dbReference type="ARBA" id="ARBA00005695"/>
    </source>
</evidence>
<evidence type="ECO:0000259" key="5">
    <source>
        <dbReference type="Pfam" id="PF00496"/>
    </source>
</evidence>
<name>A0A519BHS8_ACIG2</name>
<dbReference type="Gene3D" id="3.10.105.10">
    <property type="entry name" value="Dipeptide-binding Protein, Domain 3"/>
    <property type="match status" value="1"/>
</dbReference>
<dbReference type="InterPro" id="IPR030678">
    <property type="entry name" value="Peptide/Ni-bd"/>
</dbReference>
<protein>
    <submittedName>
        <fullName evidence="6">Peptide-binding protein</fullName>
    </submittedName>
</protein>
<comment type="caution">
    <text evidence="6">The sequence shown here is derived from an EMBL/GenBank/DDBJ whole genome shotgun (WGS) entry which is preliminary data.</text>
</comment>
<comment type="similarity">
    <text evidence="1">Belongs to the bacterial solute-binding protein 5 family.</text>
</comment>
<evidence type="ECO:0000256" key="2">
    <source>
        <dbReference type="ARBA" id="ARBA00022448"/>
    </source>
</evidence>
<dbReference type="SUPFAM" id="SSF53850">
    <property type="entry name" value="Periplasmic binding protein-like II"/>
    <property type="match status" value="1"/>
</dbReference>
<dbReference type="CDD" id="cd08514">
    <property type="entry name" value="PBP2_AppA_like"/>
    <property type="match status" value="1"/>
</dbReference>
<evidence type="ECO:0000313" key="6">
    <source>
        <dbReference type="EMBL" id="RZD16828.1"/>
    </source>
</evidence>
<accession>A0A519BHS8</accession>
<evidence type="ECO:0000313" key="7">
    <source>
        <dbReference type="Proteomes" id="UP000316562"/>
    </source>
</evidence>
<sequence length="559" mass="63597">MTTLRKISFKFLSALFILISIAVLSGCAASGKKNVYAHSNHNHSVNNINYAGSINSNFNKNNSVLIIGLSADATNLIGNMAADAPTAEVTSQIYDGLVRYNRNLKIVPDLAKSWKITNGGRTITFKLRRHVLWQDGHPFTARDVLFTYHLMINPKTPTPYSADYLKVEKARTIGKYIFQVTYKKPYAPALSSWGLSILPRFLLKGKNLLTTRLRSHPVGTGPYEFYKWIHGYEIILKANPHYFMGAPHIKEIIYRIVPDSSSMFLMLKSNGIDYMGLTPIQYKFESKGKNFIKKFKKYIHPSLSFTFLGYNILDKLFKKRKVRQALSYAINKQEIIKGALLGLGRHCYGPYMPGTYYYNGNVKKYRYNPEKALRLLKQNGWNLVDGRLIKNGKRFKFTILTPQGNPERLSAAEIMQQNLKKIGIKVDIRVMEWTSLISEFIMKKNFQAVLLGFTITPDPADASSIFSGNDIVPKGLNFTSFNNAQINKLFIKARSTFNLKIQKKYYFAIQRLLAEDCPYTFLYIPEAMPVVKSTVGGIKPAPAGIGYDIRRWFVNEKIS</sequence>
<evidence type="ECO:0000256" key="3">
    <source>
        <dbReference type="ARBA" id="ARBA00022729"/>
    </source>
</evidence>
<dbReference type="PROSITE" id="PS51257">
    <property type="entry name" value="PROKAR_LIPOPROTEIN"/>
    <property type="match status" value="1"/>
</dbReference>
<organism evidence="6 7">
    <name type="scientific">Acididesulfobacter guangdongensis</name>
    <dbReference type="NCBI Taxonomy" id="2597225"/>
    <lineage>
        <taxon>Bacteria</taxon>
        <taxon>Deltaproteobacteria</taxon>
        <taxon>Candidatus Acidulodesulfobacterales</taxon>
        <taxon>Candidatus Acididesulfobacter</taxon>
    </lineage>
</organism>
<dbReference type="Pfam" id="PF00496">
    <property type="entry name" value="SBP_bac_5"/>
    <property type="match status" value="1"/>
</dbReference>
<feature type="signal peptide" evidence="4">
    <location>
        <begin position="1"/>
        <end position="28"/>
    </location>
</feature>
<dbReference type="EMBL" id="SGBC01000001">
    <property type="protein sequence ID" value="RZD16828.1"/>
    <property type="molecule type" value="Genomic_DNA"/>
</dbReference>
<keyword evidence="2" id="KW-0813">Transport</keyword>
<dbReference type="PIRSF" id="PIRSF002741">
    <property type="entry name" value="MppA"/>
    <property type="match status" value="1"/>
</dbReference>
<feature type="chain" id="PRO_5022204746" evidence="4">
    <location>
        <begin position="29"/>
        <end position="559"/>
    </location>
</feature>
<dbReference type="InterPro" id="IPR039424">
    <property type="entry name" value="SBP_5"/>
</dbReference>
<gene>
    <name evidence="6" type="ORF">EVJ46_00895</name>
</gene>
<dbReference type="PANTHER" id="PTHR30290:SF9">
    <property type="entry name" value="OLIGOPEPTIDE-BINDING PROTEIN APPA"/>
    <property type="match status" value="1"/>
</dbReference>
<reference evidence="6 7" key="1">
    <citation type="journal article" date="2019" name="ISME J.">
        <title>Insights into ecological role of a new deltaproteobacterial order Candidatus Acidulodesulfobacterales by metagenomics and metatranscriptomics.</title>
        <authorList>
            <person name="Tan S."/>
            <person name="Liu J."/>
            <person name="Fang Y."/>
            <person name="Hedlund B.P."/>
            <person name="Lian Z.H."/>
            <person name="Huang L.Y."/>
            <person name="Li J.T."/>
            <person name="Huang L.N."/>
            <person name="Li W.J."/>
            <person name="Jiang H.C."/>
            <person name="Dong H.L."/>
            <person name="Shu W.S."/>
        </authorList>
    </citation>
    <scope>NUCLEOTIDE SEQUENCE [LARGE SCALE GENOMIC DNA]</scope>
    <source>
        <strain evidence="6">AP2</strain>
    </source>
</reference>
<evidence type="ECO:0000256" key="4">
    <source>
        <dbReference type="SAM" id="SignalP"/>
    </source>
</evidence>